<name>A0A1I3D299_9BURK</name>
<organism evidence="2 3">
    <name type="scientific">Paraburkholderia megapolitana</name>
    <dbReference type="NCBI Taxonomy" id="420953"/>
    <lineage>
        <taxon>Bacteria</taxon>
        <taxon>Pseudomonadati</taxon>
        <taxon>Pseudomonadota</taxon>
        <taxon>Betaproteobacteria</taxon>
        <taxon>Burkholderiales</taxon>
        <taxon>Burkholderiaceae</taxon>
        <taxon>Paraburkholderia</taxon>
    </lineage>
</organism>
<dbReference type="Pfam" id="PF14300">
    <property type="entry name" value="DMP19"/>
    <property type="match status" value="1"/>
</dbReference>
<sequence length="151" mass="17251">MITDRREMNQRLVKFASGPATRRLWGVDYAALSRPEQVFLCIWELESEVNNGGFHQYFYNDSGKLAPYAVDALHTVGAQQAATIVEQAIELLGADMPWNDESARTERLEAISPEVFESLDEAFYQYPDDLTTMLYRYTDEHRTELGAGDDF</sequence>
<reference evidence="2 3" key="1">
    <citation type="submission" date="2016-10" db="EMBL/GenBank/DDBJ databases">
        <authorList>
            <person name="de Groot N.N."/>
        </authorList>
    </citation>
    <scope>NUCLEOTIDE SEQUENCE [LARGE SCALE GENOMIC DNA]</scope>
    <source>
        <strain evidence="2 3">LMG 23650</strain>
    </source>
</reference>
<dbReference type="InterPro" id="IPR025402">
    <property type="entry name" value="DMP19_C"/>
</dbReference>
<evidence type="ECO:0000259" key="1">
    <source>
        <dbReference type="Pfam" id="PF14300"/>
    </source>
</evidence>
<keyword evidence="3" id="KW-1185">Reference proteome</keyword>
<dbReference type="STRING" id="420953.SAMN05192543_10168"/>
<gene>
    <name evidence="2" type="ORF">SAMN05192543_10168</name>
</gene>
<feature type="domain" description="DNA mimic protein DMP19 C-terminal" evidence="1">
    <location>
        <begin position="31"/>
        <end position="141"/>
    </location>
</feature>
<evidence type="ECO:0000313" key="3">
    <source>
        <dbReference type="Proteomes" id="UP000199548"/>
    </source>
</evidence>
<dbReference type="Gene3D" id="1.20.1420.60">
    <property type="match status" value="1"/>
</dbReference>
<dbReference type="Proteomes" id="UP000199548">
    <property type="component" value="Unassembled WGS sequence"/>
</dbReference>
<dbReference type="OrthoDB" id="2216871at2"/>
<protein>
    <recommendedName>
        <fullName evidence="1">DNA mimic protein DMP19 C-terminal domain-containing protein</fullName>
    </recommendedName>
</protein>
<accession>A0A1I3D299</accession>
<dbReference type="AlphaFoldDB" id="A0A1I3D299"/>
<evidence type="ECO:0000313" key="2">
    <source>
        <dbReference type="EMBL" id="SFH80738.1"/>
    </source>
</evidence>
<proteinExistence type="predicted"/>
<dbReference type="EMBL" id="FOQU01000001">
    <property type="protein sequence ID" value="SFH80738.1"/>
    <property type="molecule type" value="Genomic_DNA"/>
</dbReference>